<feature type="domain" description="Tyr recombinase" evidence="4">
    <location>
        <begin position="219"/>
        <end position="387"/>
    </location>
</feature>
<comment type="caution">
    <text evidence="5">The sequence shown here is derived from an EMBL/GenBank/DDBJ whole genome shotgun (WGS) entry which is preliminary data.</text>
</comment>
<keyword evidence="6" id="KW-1185">Reference proteome</keyword>
<evidence type="ECO:0000256" key="1">
    <source>
        <dbReference type="ARBA" id="ARBA00008857"/>
    </source>
</evidence>
<gene>
    <name evidence="5" type="ORF">FYJ73_03870</name>
</gene>
<protein>
    <submittedName>
        <fullName evidence="5">Site-specific integrase</fullName>
    </submittedName>
</protein>
<keyword evidence="2" id="KW-0238">DNA-binding</keyword>
<sequence>MATKRTTKTKTASGINKEPVRLREKVLANGNISLYLDVYRNGRRKKEYLKLYLVPEKTKKDKELNMQTLATAQAIKGKRQIELQNGEYSFTRRFAESTPFLGYFRQMCQNRFNATESKGNWGNWHSCLKYLEHYCDEATTFKEIDKEWIEGFKDYLDVVERETYKRTRNKDNGLFRGLSQNSKVSYFNKLRACINQAYEERIIPINPLRGVQGFKAEDVERVYLTMDELKALTRTPCKYEWMRAAFLFSCLTGLRKSDIEKLTWGEIHKFENYHRIIFKQKKTGCQEYLDINAQAYDLLGNPGDEDEKVFSGFSYSSQTLLELKRWCIAAGIHKDVTFHSGRHTFAVMMLTLGADIYTVSKLLGHRYLSTTEIYAKVVDKKKQNAIDLIPKLKDDEAKAESSL</sequence>
<keyword evidence="3" id="KW-0233">DNA recombination</keyword>
<dbReference type="InterPro" id="IPR050090">
    <property type="entry name" value="Tyrosine_recombinase_XerCD"/>
</dbReference>
<dbReference type="Proteomes" id="UP000438914">
    <property type="component" value="Unassembled WGS sequence"/>
</dbReference>
<organism evidence="5 6">
    <name type="scientific">Hallella mizrahii</name>
    <dbReference type="NCBI Taxonomy" id="2606637"/>
    <lineage>
        <taxon>Bacteria</taxon>
        <taxon>Pseudomonadati</taxon>
        <taxon>Bacteroidota</taxon>
        <taxon>Bacteroidia</taxon>
        <taxon>Bacteroidales</taxon>
        <taxon>Prevotellaceae</taxon>
        <taxon>Hallella</taxon>
    </lineage>
</organism>
<dbReference type="AlphaFoldDB" id="A0A7K0KEG3"/>
<dbReference type="Gene3D" id="1.10.443.10">
    <property type="entry name" value="Intergrase catalytic core"/>
    <property type="match status" value="1"/>
</dbReference>
<dbReference type="GO" id="GO:0015074">
    <property type="term" value="P:DNA integration"/>
    <property type="evidence" value="ECO:0007669"/>
    <property type="project" value="InterPro"/>
</dbReference>
<evidence type="ECO:0000313" key="5">
    <source>
        <dbReference type="EMBL" id="MST83820.1"/>
    </source>
</evidence>
<dbReference type="InterPro" id="IPR002104">
    <property type="entry name" value="Integrase_catalytic"/>
</dbReference>
<evidence type="ECO:0000259" key="4">
    <source>
        <dbReference type="PROSITE" id="PS51898"/>
    </source>
</evidence>
<dbReference type="GO" id="GO:0006310">
    <property type="term" value="P:DNA recombination"/>
    <property type="evidence" value="ECO:0007669"/>
    <property type="project" value="UniProtKB-KW"/>
</dbReference>
<dbReference type="SUPFAM" id="SSF56349">
    <property type="entry name" value="DNA breaking-rejoining enzymes"/>
    <property type="match status" value="1"/>
</dbReference>
<dbReference type="InterPro" id="IPR035386">
    <property type="entry name" value="Arm-DNA-bind_5"/>
</dbReference>
<dbReference type="EMBL" id="VUNG01000005">
    <property type="protein sequence ID" value="MST83820.1"/>
    <property type="molecule type" value="Genomic_DNA"/>
</dbReference>
<name>A0A7K0KEG3_9BACT</name>
<dbReference type="InterPro" id="IPR011010">
    <property type="entry name" value="DNA_brk_join_enz"/>
</dbReference>
<accession>A0A7K0KEG3</accession>
<dbReference type="GO" id="GO:0003677">
    <property type="term" value="F:DNA binding"/>
    <property type="evidence" value="ECO:0007669"/>
    <property type="project" value="UniProtKB-KW"/>
</dbReference>
<evidence type="ECO:0000256" key="3">
    <source>
        <dbReference type="ARBA" id="ARBA00023172"/>
    </source>
</evidence>
<dbReference type="Pfam" id="PF00589">
    <property type="entry name" value="Phage_integrase"/>
    <property type="match status" value="1"/>
</dbReference>
<dbReference type="InterPro" id="IPR010998">
    <property type="entry name" value="Integrase_recombinase_N"/>
</dbReference>
<evidence type="ECO:0000313" key="6">
    <source>
        <dbReference type="Proteomes" id="UP000438914"/>
    </source>
</evidence>
<comment type="similarity">
    <text evidence="1">Belongs to the 'phage' integrase family.</text>
</comment>
<dbReference type="PROSITE" id="PS51898">
    <property type="entry name" value="TYR_RECOMBINASE"/>
    <property type="match status" value="1"/>
</dbReference>
<dbReference type="Pfam" id="PF17293">
    <property type="entry name" value="Arm-DNA-bind_5"/>
    <property type="match status" value="1"/>
</dbReference>
<dbReference type="InterPro" id="IPR025269">
    <property type="entry name" value="SAM-like_dom"/>
</dbReference>
<dbReference type="Gene3D" id="1.10.150.130">
    <property type="match status" value="1"/>
</dbReference>
<evidence type="ECO:0000256" key="2">
    <source>
        <dbReference type="ARBA" id="ARBA00023125"/>
    </source>
</evidence>
<reference evidence="5 6" key="1">
    <citation type="submission" date="2019-08" db="EMBL/GenBank/DDBJ databases">
        <title>In-depth cultivation of the pig gut microbiome towards novel bacterial diversity and tailored functional studies.</title>
        <authorList>
            <person name="Wylensek D."/>
            <person name="Hitch T.C.A."/>
            <person name="Clavel T."/>
        </authorList>
    </citation>
    <scope>NUCLEOTIDE SEQUENCE [LARGE SCALE GENOMIC DNA]</scope>
    <source>
        <strain evidence="5 6">LKV-178-WT-2A</strain>
    </source>
</reference>
<dbReference type="PANTHER" id="PTHR30349">
    <property type="entry name" value="PHAGE INTEGRASE-RELATED"/>
    <property type="match status" value="1"/>
</dbReference>
<dbReference type="RefSeq" id="WP_154533399.1">
    <property type="nucleotide sequence ID" value="NZ_VUNG01000005.1"/>
</dbReference>
<proteinExistence type="inferred from homology"/>
<dbReference type="InterPro" id="IPR013762">
    <property type="entry name" value="Integrase-like_cat_sf"/>
</dbReference>
<dbReference type="Pfam" id="PF13102">
    <property type="entry name" value="Phage_int_SAM_5"/>
    <property type="match status" value="1"/>
</dbReference>
<dbReference type="PANTHER" id="PTHR30349:SF64">
    <property type="entry name" value="PROPHAGE INTEGRASE INTD-RELATED"/>
    <property type="match status" value="1"/>
</dbReference>
<dbReference type="CDD" id="cd01185">
    <property type="entry name" value="INTN1_C_like"/>
    <property type="match status" value="1"/>
</dbReference>